<dbReference type="GO" id="GO:0071014">
    <property type="term" value="C:post-mRNA release spliceosomal complex"/>
    <property type="evidence" value="ECO:0007669"/>
    <property type="project" value="TreeGrafter"/>
</dbReference>
<feature type="compositionally biased region" description="Basic residues" evidence="2">
    <location>
        <begin position="1"/>
        <end position="16"/>
    </location>
</feature>
<comment type="similarity">
    <text evidence="1">Belongs to the CWF19 family.</text>
</comment>
<feature type="compositionally biased region" description="Low complexity" evidence="2">
    <location>
        <begin position="30"/>
        <end position="41"/>
    </location>
</feature>
<evidence type="ECO:0008006" key="7">
    <source>
        <dbReference type="Google" id="ProtNLM"/>
    </source>
</evidence>
<accession>A0A9Q0RPF2</accession>
<dbReference type="GO" id="GO:0000398">
    <property type="term" value="P:mRNA splicing, via spliceosome"/>
    <property type="evidence" value="ECO:0007669"/>
    <property type="project" value="TreeGrafter"/>
</dbReference>
<dbReference type="AlphaFoldDB" id="A0A9Q0RPF2"/>
<feature type="domain" description="Cwf19-like protein C-terminal" evidence="3">
    <location>
        <begin position="405"/>
        <end position="497"/>
    </location>
</feature>
<evidence type="ECO:0000313" key="6">
    <source>
        <dbReference type="Proteomes" id="UP001142055"/>
    </source>
</evidence>
<feature type="region of interest" description="Disordered" evidence="2">
    <location>
        <begin position="1"/>
        <end position="146"/>
    </location>
</feature>
<evidence type="ECO:0000313" key="5">
    <source>
        <dbReference type="EMBL" id="KAJ6221691.1"/>
    </source>
</evidence>
<evidence type="ECO:0000256" key="2">
    <source>
        <dbReference type="SAM" id="MobiDB-lite"/>
    </source>
</evidence>
<gene>
    <name evidence="5" type="ORF">RDWZM_000236</name>
</gene>
<feature type="compositionally biased region" description="Polar residues" evidence="2">
    <location>
        <begin position="45"/>
        <end position="75"/>
    </location>
</feature>
<dbReference type="Proteomes" id="UP001142055">
    <property type="component" value="Chromosome 1"/>
</dbReference>
<dbReference type="Pfam" id="PF04676">
    <property type="entry name" value="CwfJ_C_2"/>
    <property type="match status" value="1"/>
</dbReference>
<dbReference type="InterPro" id="IPR040194">
    <property type="entry name" value="Cwf19-like"/>
</dbReference>
<dbReference type="InterPro" id="IPR006768">
    <property type="entry name" value="Cwf19-like_C_dom-1"/>
</dbReference>
<name>A0A9Q0RPF2_BLOTA</name>
<feature type="compositionally biased region" description="Basic and acidic residues" evidence="2">
    <location>
        <begin position="201"/>
        <end position="210"/>
    </location>
</feature>
<feature type="region of interest" description="Disordered" evidence="2">
    <location>
        <begin position="182"/>
        <end position="210"/>
    </location>
</feature>
<dbReference type="PANTHER" id="PTHR12072">
    <property type="entry name" value="CWF19, CELL CYCLE CONTROL PROTEIN"/>
    <property type="match status" value="1"/>
</dbReference>
<protein>
    <recommendedName>
        <fullName evidence="7">CWF19-like protein 2</fullName>
    </recommendedName>
</protein>
<dbReference type="PANTHER" id="PTHR12072:SF5">
    <property type="entry name" value="CWF19-LIKE PROTEIN 2"/>
    <property type="match status" value="1"/>
</dbReference>
<dbReference type="Pfam" id="PF04677">
    <property type="entry name" value="CwfJ_C_1"/>
    <property type="match status" value="1"/>
</dbReference>
<organism evidence="5 6">
    <name type="scientific">Blomia tropicalis</name>
    <name type="common">Mite</name>
    <dbReference type="NCBI Taxonomy" id="40697"/>
    <lineage>
        <taxon>Eukaryota</taxon>
        <taxon>Metazoa</taxon>
        <taxon>Ecdysozoa</taxon>
        <taxon>Arthropoda</taxon>
        <taxon>Chelicerata</taxon>
        <taxon>Arachnida</taxon>
        <taxon>Acari</taxon>
        <taxon>Acariformes</taxon>
        <taxon>Sarcoptiformes</taxon>
        <taxon>Astigmata</taxon>
        <taxon>Glycyphagoidea</taxon>
        <taxon>Echimyopodidae</taxon>
        <taxon>Blomia</taxon>
    </lineage>
</organism>
<evidence type="ECO:0000259" key="4">
    <source>
        <dbReference type="Pfam" id="PF04677"/>
    </source>
</evidence>
<comment type="caution">
    <text evidence="5">The sequence shown here is derived from an EMBL/GenBank/DDBJ whole genome shotgun (WGS) entry which is preliminary data.</text>
</comment>
<dbReference type="OMA" id="PWHVGLQ"/>
<reference evidence="5" key="1">
    <citation type="submission" date="2022-12" db="EMBL/GenBank/DDBJ databases">
        <title>Genome assemblies of Blomia tropicalis.</title>
        <authorList>
            <person name="Cui Y."/>
        </authorList>
    </citation>
    <scope>NUCLEOTIDE SEQUENCE</scope>
    <source>
        <tissue evidence="5">Adult mites</tissue>
    </source>
</reference>
<keyword evidence="6" id="KW-1185">Reference proteome</keyword>
<feature type="domain" description="Cwf19-like C-terminal" evidence="4">
    <location>
        <begin position="267"/>
        <end position="395"/>
    </location>
</feature>
<dbReference type="InterPro" id="IPR006767">
    <property type="entry name" value="Cwf19-like_C_dom-2"/>
</dbReference>
<evidence type="ECO:0000256" key="1">
    <source>
        <dbReference type="ARBA" id="ARBA00006795"/>
    </source>
</evidence>
<evidence type="ECO:0000259" key="3">
    <source>
        <dbReference type="Pfam" id="PF04676"/>
    </source>
</evidence>
<feature type="compositionally biased region" description="Basic and acidic residues" evidence="2">
    <location>
        <begin position="113"/>
        <end position="122"/>
    </location>
</feature>
<dbReference type="EMBL" id="JAPWDV010000001">
    <property type="protein sequence ID" value="KAJ6221691.1"/>
    <property type="molecule type" value="Genomic_DNA"/>
</dbReference>
<sequence>MGKHKIQKHKKSKKHKNKDEKSKRKRCDSSESIDSNSSGEIYWAESTSSVTKEPECSSSNVKNKNQNDSPSNNINEENDWLNIIEKSTKSNNKLAQLKRDIRKGRMRELNPFYRKDTAKALDEESQESSENSSENESVEDLEETVEKLSEGELNAINAKIIKAEMLGQSELVEELKAKLKRHANAPDSRIQHYTKKSSKNVQKEKEDDMSVKQMYLQQKTQISSRDEAMRFINATSIIRSADDEYDEVKRRKKKTKLNNTKFEQIVKQESSMQNCGDCLERTSKHLTFKFFEELKHCFVCFTPFEPFILNYCQIRSLKHQTRPNSITADEECWTEIRQLMRQLSAFFTHFFKCSVIFMETHFRNQKRSQNISSKHFVIECVPIKSRLEGDAKIYFHKAILESGEEWAMNRKMVKLEGKPVTKMLPKEFAYFWVSFGPNFNGFAHVIEDEDYFQKDFGKEIIAGLNDIEPLRWKRPKFQDYDAQMKRIEVTRDKWNKFIKEQK</sequence>
<proteinExistence type="inferred from homology"/>